<sequence length="740" mass="77540">MEAFASTASHVSHEWAPPADASDIVKSIHAMLHPRNIVLVGATDKPGNYAERIWNNLVKYGYAGGLYPINAKREAIWGVTCYKDFASLPEKPDHVLVLVPARFAVQVIRDAAAAGARSATIVTSGFSELQDEESQRLAVELKQAIKETGLAVTGPNCLGNLSAGENLFTNIDDRIVTMEQGAVAIAGQSGAIVMAIRQALEDRGVGVGYMVTTGNESGLETPDLMSYFAADPSIRVIVVYLEGVRNTKVFRDACKAARAAGKPVIALKLGASEGGRAAAMAHTGALAGSIETFDAISTREGVIRVRGLDELIETTECFVHADPPKGNRLAAVSLSGGKRGLLIDAFYSAGLNFAPLSPSASEQLAKMLGPGSIVGNPLDAGFAAVVDPSVYMKSIKIMIDDPDTDIVIIDAELPKAPHELRERNLRIVNEMAGQANKPVIYISAMSIGFTEFTKGLRKSLPDIAVMQGLDRAVGAIKSLIEYAGLRKEVPDIASSSKASARAVLEKTLKAANGAAALDEVASKKLLKAYGIPISKEEVAQTAAEAVKIAKQIGFPVVAKVVSPDILHKSDVGGVVLNLANAAEVKKAFNDITARVKKLTGKPKLEGILIAQQVKADLELVVGASLDAEMGPVVLFGTGGVDIELMKDVALAGAPLDAAEAKELIARTKAGVKMKGYRGKPALHEPSAVKALVGLSNLMADANGRIASIDVNPFLINSKLGVAVDGLIVLNNAAANKAAGH</sequence>
<dbReference type="EMBL" id="FMZW01000002">
    <property type="protein sequence ID" value="SDC36399.1"/>
    <property type="molecule type" value="Genomic_DNA"/>
</dbReference>
<dbReference type="GO" id="GO:0005524">
    <property type="term" value="F:ATP binding"/>
    <property type="evidence" value="ECO:0007669"/>
    <property type="project" value="UniProtKB-UniRule"/>
</dbReference>
<evidence type="ECO:0000256" key="6">
    <source>
        <dbReference type="PROSITE-ProRule" id="PRU00409"/>
    </source>
</evidence>
<dbReference type="GO" id="GO:0006099">
    <property type="term" value="P:tricarboxylic acid cycle"/>
    <property type="evidence" value="ECO:0007669"/>
    <property type="project" value="UniProtKB-KW"/>
</dbReference>
<name>A0A1G6KZ50_9BRAD</name>
<dbReference type="PANTHER" id="PTHR43334:SF1">
    <property type="entry name" value="3-HYDROXYPROPIONATE--COA LIGASE [ADP-FORMING]"/>
    <property type="match status" value="1"/>
</dbReference>
<dbReference type="Proteomes" id="UP000199245">
    <property type="component" value="Unassembled WGS sequence"/>
</dbReference>
<proteinExistence type="inferred from homology"/>
<evidence type="ECO:0000256" key="5">
    <source>
        <dbReference type="ARBA" id="ARBA00060888"/>
    </source>
</evidence>
<evidence type="ECO:0000256" key="2">
    <source>
        <dbReference type="ARBA" id="ARBA00022598"/>
    </source>
</evidence>
<dbReference type="PROSITE" id="PS50975">
    <property type="entry name" value="ATP_GRASP"/>
    <property type="match status" value="1"/>
</dbReference>
<feature type="domain" description="ATP-grasp" evidence="7">
    <location>
        <begin position="523"/>
        <end position="559"/>
    </location>
</feature>
<evidence type="ECO:0000256" key="3">
    <source>
        <dbReference type="ARBA" id="ARBA00022741"/>
    </source>
</evidence>
<protein>
    <submittedName>
        <fullName evidence="8">Acetyltransferase</fullName>
    </submittedName>
</protein>
<dbReference type="InterPro" id="IPR003781">
    <property type="entry name" value="CoA-bd"/>
</dbReference>
<dbReference type="SUPFAM" id="SSF52210">
    <property type="entry name" value="Succinyl-CoA synthetase domains"/>
    <property type="match status" value="2"/>
</dbReference>
<evidence type="ECO:0000259" key="7">
    <source>
        <dbReference type="PROSITE" id="PS50975"/>
    </source>
</evidence>
<keyword evidence="2" id="KW-0436">Ligase</keyword>
<dbReference type="Pfam" id="PF13549">
    <property type="entry name" value="ATP-grasp_5"/>
    <property type="match status" value="1"/>
</dbReference>
<dbReference type="SUPFAM" id="SSF56059">
    <property type="entry name" value="Glutathione synthetase ATP-binding domain-like"/>
    <property type="match status" value="1"/>
</dbReference>
<dbReference type="GO" id="GO:0046872">
    <property type="term" value="F:metal ion binding"/>
    <property type="evidence" value="ECO:0007669"/>
    <property type="project" value="InterPro"/>
</dbReference>
<organism evidence="8 9">
    <name type="scientific">Bradyrhizobium brasilense</name>
    <dbReference type="NCBI Taxonomy" id="1419277"/>
    <lineage>
        <taxon>Bacteria</taxon>
        <taxon>Pseudomonadati</taxon>
        <taxon>Pseudomonadota</taxon>
        <taxon>Alphaproteobacteria</taxon>
        <taxon>Hyphomicrobiales</taxon>
        <taxon>Nitrobacteraceae</taxon>
        <taxon>Bradyrhizobium</taxon>
    </lineage>
</organism>
<dbReference type="Gene3D" id="3.40.50.261">
    <property type="entry name" value="Succinyl-CoA synthetase domains"/>
    <property type="match status" value="2"/>
</dbReference>
<accession>A0A1G6KZ50</accession>
<dbReference type="GO" id="GO:0016740">
    <property type="term" value="F:transferase activity"/>
    <property type="evidence" value="ECO:0007669"/>
    <property type="project" value="UniProtKB-KW"/>
</dbReference>
<dbReference type="InterPro" id="IPR032875">
    <property type="entry name" value="Succ_CoA_lig_flav_dom"/>
</dbReference>
<dbReference type="PANTHER" id="PTHR43334">
    <property type="entry name" value="ACETATE--COA LIGASE [ADP-FORMING]"/>
    <property type="match status" value="1"/>
</dbReference>
<keyword evidence="4 6" id="KW-0067">ATP-binding</keyword>
<dbReference type="RefSeq" id="WP_092079047.1">
    <property type="nucleotide sequence ID" value="NZ_FMZW01000002.1"/>
</dbReference>
<dbReference type="InterPro" id="IPR011761">
    <property type="entry name" value="ATP-grasp"/>
</dbReference>
<keyword evidence="3 6" id="KW-0547">Nucleotide-binding</keyword>
<dbReference type="Gene3D" id="3.40.50.720">
    <property type="entry name" value="NAD(P)-binding Rossmann-like Domain"/>
    <property type="match status" value="1"/>
</dbReference>
<dbReference type="InterPro" id="IPR016102">
    <property type="entry name" value="Succinyl-CoA_synth-like"/>
</dbReference>
<dbReference type="InterPro" id="IPR051538">
    <property type="entry name" value="Acyl-CoA_Synth/Transferase"/>
</dbReference>
<evidence type="ECO:0000256" key="4">
    <source>
        <dbReference type="ARBA" id="ARBA00022840"/>
    </source>
</evidence>
<dbReference type="InterPro" id="IPR036291">
    <property type="entry name" value="NAD(P)-bd_dom_sf"/>
</dbReference>
<evidence type="ECO:0000256" key="1">
    <source>
        <dbReference type="ARBA" id="ARBA00022532"/>
    </source>
</evidence>
<dbReference type="FunFam" id="3.30.1490.20:FF:000020">
    <property type="entry name" value="Protein lysine acetyltransferase"/>
    <property type="match status" value="1"/>
</dbReference>
<dbReference type="SUPFAM" id="SSF51735">
    <property type="entry name" value="NAD(P)-binding Rossmann-fold domains"/>
    <property type="match status" value="1"/>
</dbReference>
<dbReference type="Gene3D" id="3.30.1490.20">
    <property type="entry name" value="ATP-grasp fold, A domain"/>
    <property type="match status" value="1"/>
</dbReference>
<dbReference type="Pfam" id="PF13380">
    <property type="entry name" value="CoA_binding_2"/>
    <property type="match status" value="1"/>
</dbReference>
<reference evidence="8 9" key="1">
    <citation type="submission" date="2016-10" db="EMBL/GenBank/DDBJ databases">
        <authorList>
            <person name="de Groot N.N."/>
        </authorList>
    </citation>
    <scope>NUCLEOTIDE SEQUENCE [LARGE SCALE GENOMIC DNA]</scope>
    <source>
        <strain evidence="8 9">R5</strain>
    </source>
</reference>
<comment type="similarity">
    <text evidence="5">In the N-terminal section; belongs to the acetate CoA ligase alpha subunit family.</text>
</comment>
<dbReference type="SMART" id="SM00881">
    <property type="entry name" value="CoA_binding"/>
    <property type="match status" value="1"/>
</dbReference>
<dbReference type="Gene3D" id="3.30.470.20">
    <property type="entry name" value="ATP-grasp fold, B domain"/>
    <property type="match status" value="1"/>
</dbReference>
<evidence type="ECO:0000313" key="9">
    <source>
        <dbReference type="Proteomes" id="UP000199245"/>
    </source>
</evidence>
<dbReference type="Pfam" id="PF13607">
    <property type="entry name" value="Succ_CoA_lig"/>
    <property type="match status" value="1"/>
</dbReference>
<dbReference type="GO" id="GO:0016874">
    <property type="term" value="F:ligase activity"/>
    <property type="evidence" value="ECO:0007669"/>
    <property type="project" value="UniProtKB-KW"/>
</dbReference>
<evidence type="ECO:0000313" key="8">
    <source>
        <dbReference type="EMBL" id="SDC36399.1"/>
    </source>
</evidence>
<keyword evidence="8" id="KW-0808">Transferase</keyword>
<gene>
    <name evidence="8" type="ORF">SAMN05216337_1002274</name>
</gene>
<dbReference type="AlphaFoldDB" id="A0A1G6KZ50"/>
<dbReference type="InterPro" id="IPR013815">
    <property type="entry name" value="ATP_grasp_subdomain_1"/>
</dbReference>
<keyword evidence="1" id="KW-0816">Tricarboxylic acid cycle</keyword>